<evidence type="ECO:0000313" key="3">
    <source>
        <dbReference type="EMBL" id="MCQ1530189.1"/>
    </source>
</evidence>
<dbReference type="SUPFAM" id="SSF51338">
    <property type="entry name" value="Composite domain of metallo-dependent hydrolases"/>
    <property type="match status" value="1"/>
</dbReference>
<name>A0ABT1NG31_9FIRM</name>
<gene>
    <name evidence="3" type="ORF">LJD61_11600</name>
</gene>
<proteinExistence type="predicted"/>
<evidence type="ECO:0000256" key="1">
    <source>
        <dbReference type="ARBA" id="ARBA00001947"/>
    </source>
</evidence>
<reference evidence="3 4" key="1">
    <citation type="submission" date="2021-10" db="EMBL/GenBank/DDBJ databases">
        <title>Lutispora strain m25 sp. nov., a thermophilic, non-spore-forming bacterium isolated from a lab-scale methanogenic bioreactor digesting anaerobic sludge.</title>
        <authorList>
            <person name="El Houari A."/>
            <person name="Mcdonald J."/>
        </authorList>
    </citation>
    <scope>NUCLEOTIDE SEQUENCE [LARGE SCALE GENOMIC DNA]</scope>
    <source>
        <strain evidence="4">m25</strain>
    </source>
</reference>
<dbReference type="SUPFAM" id="SSF51556">
    <property type="entry name" value="Metallo-dependent hydrolases"/>
    <property type="match status" value="1"/>
</dbReference>
<organism evidence="3 4">
    <name type="scientific">Lutispora saccharofermentans</name>
    <dbReference type="NCBI Taxonomy" id="3024236"/>
    <lineage>
        <taxon>Bacteria</taxon>
        <taxon>Bacillati</taxon>
        <taxon>Bacillota</taxon>
        <taxon>Clostridia</taxon>
        <taxon>Lutisporales</taxon>
        <taxon>Lutisporaceae</taxon>
        <taxon>Lutispora</taxon>
    </lineage>
</organism>
<dbReference type="PANTHER" id="PTHR11647:SF1">
    <property type="entry name" value="COLLAPSIN RESPONSE MEDIATOR PROTEIN"/>
    <property type="match status" value="1"/>
</dbReference>
<comment type="caution">
    <text evidence="3">The sequence shown here is derived from an EMBL/GenBank/DDBJ whole genome shotgun (WGS) entry which is preliminary data.</text>
</comment>
<evidence type="ECO:0000313" key="4">
    <source>
        <dbReference type="Proteomes" id="UP001651880"/>
    </source>
</evidence>
<comment type="cofactor">
    <cofactor evidence="1">
        <name>Zn(2+)</name>
        <dbReference type="ChEBI" id="CHEBI:29105"/>
    </cofactor>
</comment>
<dbReference type="PANTHER" id="PTHR11647">
    <property type="entry name" value="HYDRANTOINASE/DIHYDROPYRIMIDINASE FAMILY MEMBER"/>
    <property type="match status" value="1"/>
</dbReference>
<protein>
    <submittedName>
        <fullName evidence="3">Amidohydrolase family protein</fullName>
    </submittedName>
</protein>
<evidence type="ECO:0000259" key="2">
    <source>
        <dbReference type="Pfam" id="PF01979"/>
    </source>
</evidence>
<sequence>MERDIFASYIKSLARVNSSEEETKTYSAQSVSLTQDKESINILREISSKLDKLDKLTISQPVGAAPIAASQQHTVSYSSVNVDIAVINGMVVLPDNGIFAMNVYIKDGKIHSIGSDNSITAAKTIDATGKYVMPGIIDPHVHLGLFAPFETEIVTETKSALMGGITTIGCYFGGEKSHFTSFPQIMEDIQRLSHIDIIPHLVISNHEQKSEIPDYVNHLGITSFKIYMNGIPGLIPDVDDGFILDVFDEMKKSGKNCVLCAHAENRYIVRRANANTREEKGENATVFDWADTHPDMAEEEAVIRLSYLAEKSRVPVYFVHMSSKAAINRLRNIKPKNKYVNVETTSPYLSIAKQHITGNEFKMEPPFRDAEDMEELWKALEDGVVDTIGTDNVTQTKTEKNNDASMWEAVPGYPALETHLPSVLNEGVVKRAIPVEKVIAHMTKKPAETFGVYPRKGTILPGSDADVVIVDMNMAKEVKAGQLNSRSDFSIFEGRRLQGWPVTTIKDGKVVVENGAFAANLSTGKCLMR</sequence>
<accession>A0ABT1NG31</accession>
<dbReference type="EMBL" id="JAJEKE010000009">
    <property type="protein sequence ID" value="MCQ1530189.1"/>
    <property type="molecule type" value="Genomic_DNA"/>
</dbReference>
<keyword evidence="4" id="KW-1185">Reference proteome</keyword>
<dbReference type="InterPro" id="IPR006680">
    <property type="entry name" value="Amidohydro-rel"/>
</dbReference>
<dbReference type="Pfam" id="PF01979">
    <property type="entry name" value="Amidohydro_1"/>
    <property type="match status" value="1"/>
</dbReference>
<feature type="domain" description="Amidohydrolase-related" evidence="2">
    <location>
        <begin position="131"/>
        <end position="511"/>
    </location>
</feature>
<dbReference type="InterPro" id="IPR032466">
    <property type="entry name" value="Metal_Hydrolase"/>
</dbReference>
<dbReference type="Proteomes" id="UP001651880">
    <property type="component" value="Unassembled WGS sequence"/>
</dbReference>
<dbReference type="Gene3D" id="2.30.40.10">
    <property type="entry name" value="Urease, subunit C, domain 1"/>
    <property type="match status" value="1"/>
</dbReference>
<dbReference type="InterPro" id="IPR050378">
    <property type="entry name" value="Metallo-dep_Hydrolases_sf"/>
</dbReference>
<dbReference type="InterPro" id="IPR011059">
    <property type="entry name" value="Metal-dep_hydrolase_composite"/>
</dbReference>
<dbReference type="RefSeq" id="WP_255227705.1">
    <property type="nucleotide sequence ID" value="NZ_JAJEKE010000009.1"/>
</dbReference>
<dbReference type="Gene3D" id="3.20.20.140">
    <property type="entry name" value="Metal-dependent hydrolases"/>
    <property type="match status" value="1"/>
</dbReference>